<dbReference type="RefSeq" id="WP_055038481.1">
    <property type="nucleotide sequence ID" value="NZ_AP014854.2"/>
</dbReference>
<accession>A0A0H5BA18</accession>
<dbReference type="EMBL" id="LN907867">
    <property type="protein sequence ID" value="CUU43650.1"/>
    <property type="molecule type" value="Genomic_DNA"/>
</dbReference>
<feature type="chain" id="PRO_5014229059" description="DUF2946 domain-containing protein" evidence="1">
    <location>
        <begin position="29"/>
        <end position="139"/>
    </location>
</feature>
<dbReference type="KEGG" id="bvr:BVIR_3231"/>
<gene>
    <name evidence="2" type="ORF">BV133_1432</name>
    <name evidence="3" type="ORF">BVIRIDIS_26750</name>
</gene>
<evidence type="ECO:0000313" key="3">
    <source>
        <dbReference type="EMBL" id="CUU43650.1"/>
    </source>
</evidence>
<keyword evidence="1" id="KW-0732">Signal</keyword>
<reference evidence="4" key="3">
    <citation type="journal article" date="2016" name="Genome Announc.">
        <title>Revised genome sequence of the purple photosynthetic bacterium Blastochloris viridis.</title>
        <authorList>
            <person name="Liu L.N."/>
            <person name="Faulkner M."/>
            <person name="Liu X."/>
            <person name="Huang F."/>
            <person name="Darby A.C."/>
            <person name="Hall N."/>
        </authorList>
    </citation>
    <scope>NUCLEOTIDE SEQUENCE [LARGE SCALE GENOMIC DNA]</scope>
    <source>
        <strain evidence="4">ATCC 19567 / DSM 133 / F</strain>
    </source>
</reference>
<dbReference type="AlphaFoldDB" id="A0A0H5BA18"/>
<evidence type="ECO:0000256" key="1">
    <source>
        <dbReference type="SAM" id="SignalP"/>
    </source>
</evidence>
<dbReference type="Proteomes" id="UP000065734">
    <property type="component" value="Chromosome I"/>
</dbReference>
<protein>
    <recommendedName>
        <fullName evidence="5">DUF2946 domain-containing protein</fullName>
    </recommendedName>
</protein>
<keyword evidence="4" id="KW-1185">Reference proteome</keyword>
<organism evidence="3 4">
    <name type="scientific">Blastochloris viridis</name>
    <name type="common">Rhodopseudomonas viridis</name>
    <dbReference type="NCBI Taxonomy" id="1079"/>
    <lineage>
        <taxon>Bacteria</taxon>
        <taxon>Pseudomonadati</taxon>
        <taxon>Pseudomonadota</taxon>
        <taxon>Alphaproteobacteria</taxon>
        <taxon>Hyphomicrobiales</taxon>
        <taxon>Blastochloridaceae</taxon>
        <taxon>Blastochloris</taxon>
    </lineage>
</organism>
<reference evidence="2" key="1">
    <citation type="journal article" date="2015" name="Genome Announc.">
        <title>Complete Genome Sequence of the Bacteriochlorophyll b-Producing Photosynthetic Bacterium Blastochloris viridis.</title>
        <authorList>
            <person name="Tsukatani Y."/>
            <person name="Hirose Y."/>
            <person name="Harada J."/>
            <person name="Misawa N."/>
            <person name="Mori K."/>
            <person name="Inoue K."/>
            <person name="Tamiaki H."/>
        </authorList>
    </citation>
    <scope>NUCLEOTIDE SEQUENCE [LARGE SCALE GENOMIC DNA]</scope>
    <source>
        <strain evidence="2">DSM 133</strain>
    </source>
</reference>
<evidence type="ECO:0008006" key="5">
    <source>
        <dbReference type="Google" id="ProtNLM"/>
    </source>
</evidence>
<reference evidence="3" key="2">
    <citation type="submission" date="2015-11" db="EMBL/GenBank/DDBJ databases">
        <authorList>
            <person name="Zhang Y."/>
            <person name="Guo Z."/>
        </authorList>
    </citation>
    <scope>NUCLEOTIDE SEQUENCE</scope>
    <source>
        <strain evidence="3">1</strain>
    </source>
</reference>
<evidence type="ECO:0000313" key="4">
    <source>
        <dbReference type="Proteomes" id="UP000065734"/>
    </source>
</evidence>
<proteinExistence type="predicted"/>
<sequence>MARWLHQILTFCLAIALIAGAMVPSPMAASRIATGLDSLTPAASADLATADLAAPDAAPCHGAAMAMAGDDGGGNAAPPAGHRMPACPLMACCIVTVPALPTGAAGIGAPVTAGTVLRLVLERAGDGHIPSPLPKIPRA</sequence>
<evidence type="ECO:0000313" key="2">
    <source>
        <dbReference type="EMBL" id="BAR99025.1"/>
    </source>
</evidence>
<dbReference type="STRING" id="1079.BVIR_3231"/>
<name>A0A0H5BA18_BLAVI</name>
<dbReference type="EMBL" id="AP014854">
    <property type="protein sequence ID" value="BAR99025.1"/>
    <property type="molecule type" value="Genomic_DNA"/>
</dbReference>
<feature type="signal peptide" evidence="1">
    <location>
        <begin position="1"/>
        <end position="28"/>
    </location>
</feature>